<proteinExistence type="predicted"/>
<feature type="transmembrane region" description="Helical" evidence="1">
    <location>
        <begin position="83"/>
        <end position="101"/>
    </location>
</feature>
<feature type="transmembrane region" description="Helical" evidence="1">
    <location>
        <begin position="55"/>
        <end position="77"/>
    </location>
</feature>
<organism evidence="2 3">
    <name type="scientific">Allobranchiibius huperziae</name>
    <dbReference type="NCBI Taxonomy" id="1874116"/>
    <lineage>
        <taxon>Bacteria</taxon>
        <taxon>Bacillati</taxon>
        <taxon>Actinomycetota</taxon>
        <taxon>Actinomycetes</taxon>
        <taxon>Micrococcales</taxon>
        <taxon>Dermacoccaceae</taxon>
        <taxon>Allobranchiibius</taxon>
    </lineage>
</organism>
<comment type="caution">
    <text evidence="2">The sequence shown here is derived from an EMBL/GenBank/DDBJ whole genome shotgun (WGS) entry which is preliminary data.</text>
</comment>
<evidence type="ECO:0000256" key="1">
    <source>
        <dbReference type="SAM" id="Phobius"/>
    </source>
</evidence>
<dbReference type="AlphaFoldDB" id="A0A853DG18"/>
<accession>A0A853DG18</accession>
<reference evidence="2 3" key="1">
    <citation type="submission" date="2020-07" db="EMBL/GenBank/DDBJ databases">
        <title>Sequencing the genomes of 1000 actinobacteria strains.</title>
        <authorList>
            <person name="Klenk H.-P."/>
        </authorList>
    </citation>
    <scope>NUCLEOTIDE SEQUENCE [LARGE SCALE GENOMIC DNA]</scope>
    <source>
        <strain evidence="2 3">DSM 29531</strain>
    </source>
</reference>
<evidence type="ECO:0000313" key="2">
    <source>
        <dbReference type="EMBL" id="NYJ74004.1"/>
    </source>
</evidence>
<dbReference type="RefSeq" id="WP_179479605.1">
    <property type="nucleotide sequence ID" value="NZ_JACCFW010000001.1"/>
</dbReference>
<dbReference type="EMBL" id="JACCFW010000001">
    <property type="protein sequence ID" value="NYJ74004.1"/>
    <property type="molecule type" value="Genomic_DNA"/>
</dbReference>
<protein>
    <submittedName>
        <fullName evidence="2">Uncharacterized membrane protein HdeD (DUF308 family)</fullName>
    </submittedName>
</protein>
<sequence length="133" mass="13434">MSSNDRESAPPRLSTGWRRVLPAALLALQGVVLLVLGVLLIIRTITGHESNAGRSLTLAIVVLVFALGAALIARALLRGEEGARSPTLVWGVFVVLIGVTLARGGAPVVGVVVTVLGAGTLAAGWTAAGGRPG</sequence>
<gene>
    <name evidence="2" type="ORF">HNR15_000967</name>
</gene>
<feature type="transmembrane region" description="Helical" evidence="1">
    <location>
        <begin position="108"/>
        <end position="128"/>
    </location>
</feature>
<feature type="transmembrane region" description="Helical" evidence="1">
    <location>
        <begin position="20"/>
        <end position="43"/>
    </location>
</feature>
<dbReference type="Proteomes" id="UP000571817">
    <property type="component" value="Unassembled WGS sequence"/>
</dbReference>
<keyword evidence="1" id="KW-0812">Transmembrane</keyword>
<name>A0A853DG18_9MICO</name>
<keyword evidence="1" id="KW-1133">Transmembrane helix</keyword>
<keyword evidence="3" id="KW-1185">Reference proteome</keyword>
<evidence type="ECO:0000313" key="3">
    <source>
        <dbReference type="Proteomes" id="UP000571817"/>
    </source>
</evidence>
<keyword evidence="1" id="KW-0472">Membrane</keyword>